<dbReference type="EMBL" id="CP055904">
    <property type="protein sequence ID" value="QMR42715.1"/>
    <property type="molecule type" value="Genomic_DNA"/>
</dbReference>
<organism evidence="2 3">
    <name type="scientific">Klebsiella aerogenes</name>
    <name type="common">Enterobacter aerogenes</name>
    <dbReference type="NCBI Taxonomy" id="548"/>
    <lineage>
        <taxon>Bacteria</taxon>
        <taxon>Pseudomonadati</taxon>
        <taxon>Pseudomonadota</taxon>
        <taxon>Gammaproteobacteria</taxon>
        <taxon>Enterobacterales</taxon>
        <taxon>Enterobacteriaceae</taxon>
        <taxon>Klebsiella/Raoultella group</taxon>
        <taxon>Klebsiella</taxon>
    </lineage>
</organism>
<evidence type="ECO:0000313" key="2">
    <source>
        <dbReference type="EMBL" id="QMR42715.1"/>
    </source>
</evidence>
<name>A0AAP9R254_KLEAE</name>
<sequence>MLTVLLSILPAAHASPGVPAGYRQVAQQAAVPASVLYAVALTESGVRVKQSLKPWPWTLNVAGRSLRYATRVDACHALRQFLHTVNPRRIDVGLGQLNLGWNGHYFRTPCDALDPYPNLHIAARLLRQRFERWQSWYEAVGRYHHPAGGRPARQYSRKVRHHLLALSSQDPA</sequence>
<evidence type="ECO:0000259" key="1">
    <source>
        <dbReference type="Pfam" id="PF01464"/>
    </source>
</evidence>
<dbReference type="InterPro" id="IPR008258">
    <property type="entry name" value="Transglycosylase_SLT_dom_1"/>
</dbReference>
<gene>
    <name evidence="2" type="ORF">HV331_19410</name>
</gene>
<reference evidence="3" key="1">
    <citation type="submission" date="2020-06" db="EMBL/GenBank/DDBJ databases">
        <title>REHAB project genomes.</title>
        <authorList>
            <person name="Shaw L.P."/>
        </authorList>
    </citation>
    <scope>NUCLEOTIDE SEQUENCE [LARGE SCALE GENOMIC DNA]</scope>
    <source>
        <strain evidence="3">RHBSTW-00938</strain>
    </source>
</reference>
<proteinExistence type="predicted"/>
<dbReference type="InterPro" id="IPR023346">
    <property type="entry name" value="Lysozyme-like_dom_sf"/>
</dbReference>
<dbReference type="Pfam" id="PF01464">
    <property type="entry name" value="SLT"/>
    <property type="match status" value="1"/>
</dbReference>
<dbReference type="Proteomes" id="UP000514462">
    <property type="component" value="Chromosome"/>
</dbReference>
<protein>
    <submittedName>
        <fullName evidence="2">Transglycosylase SLT domain-containing protein</fullName>
    </submittedName>
</protein>
<dbReference type="Gene3D" id="1.10.530.10">
    <property type="match status" value="1"/>
</dbReference>
<accession>A0AAP9R254</accession>
<dbReference type="AlphaFoldDB" id="A0AAP9R254"/>
<evidence type="ECO:0000313" key="3">
    <source>
        <dbReference type="Proteomes" id="UP000514462"/>
    </source>
</evidence>
<dbReference type="SUPFAM" id="SSF53955">
    <property type="entry name" value="Lysozyme-like"/>
    <property type="match status" value="1"/>
</dbReference>
<feature type="domain" description="Transglycosylase SLT" evidence="1">
    <location>
        <begin position="24"/>
        <end position="153"/>
    </location>
</feature>